<feature type="domain" description="PDZ" evidence="25">
    <location>
        <begin position="125"/>
        <end position="211"/>
    </location>
</feature>
<evidence type="ECO:0000259" key="23">
    <source>
        <dbReference type="PROSITE" id="PS50011"/>
    </source>
</evidence>
<dbReference type="PROSITE" id="PS00107">
    <property type="entry name" value="PROTEIN_KINASE_ATP"/>
    <property type="match status" value="1"/>
</dbReference>
<reference evidence="26 27" key="1">
    <citation type="submission" date="2024-04" db="EMBL/GenBank/DDBJ databases">
        <authorList>
            <person name="Waldvogel A.-M."/>
            <person name="Schoenle A."/>
        </authorList>
    </citation>
    <scope>NUCLEOTIDE SEQUENCE [LARGE SCALE GENOMIC DNA]</scope>
</reference>
<dbReference type="Gene3D" id="3.30.200.20">
    <property type="entry name" value="Phosphorylase Kinase, domain 1"/>
    <property type="match status" value="1"/>
</dbReference>
<keyword evidence="7" id="KW-0808">Transferase</keyword>
<feature type="domain" description="LIM zinc-binding" evidence="24">
    <location>
        <begin position="46"/>
        <end position="108"/>
    </location>
</feature>
<comment type="catalytic activity">
    <reaction evidence="18">
        <text>L-threonyl-[protein] + ATP = O-phospho-L-threonyl-[protein] + ADP + H(+)</text>
        <dbReference type="Rhea" id="RHEA:46608"/>
        <dbReference type="Rhea" id="RHEA-COMP:11060"/>
        <dbReference type="Rhea" id="RHEA-COMP:11605"/>
        <dbReference type="ChEBI" id="CHEBI:15378"/>
        <dbReference type="ChEBI" id="CHEBI:30013"/>
        <dbReference type="ChEBI" id="CHEBI:30616"/>
        <dbReference type="ChEBI" id="CHEBI:61977"/>
        <dbReference type="ChEBI" id="CHEBI:456216"/>
        <dbReference type="EC" id="2.7.11.1"/>
    </reaction>
    <physiologicalReaction direction="left-to-right" evidence="18">
        <dbReference type="Rhea" id="RHEA:46609"/>
    </physiologicalReaction>
</comment>
<dbReference type="SUPFAM" id="SSF56112">
    <property type="entry name" value="Protein kinase-like (PK-like)"/>
    <property type="match status" value="1"/>
</dbReference>
<evidence type="ECO:0000256" key="17">
    <source>
        <dbReference type="ARBA" id="ARBA00040667"/>
    </source>
</evidence>
<dbReference type="Gene3D" id="2.10.110.10">
    <property type="entry name" value="Cysteine Rich Protein"/>
    <property type="match status" value="2"/>
</dbReference>
<dbReference type="GO" id="GO:0005856">
    <property type="term" value="C:cytoskeleton"/>
    <property type="evidence" value="ECO:0007669"/>
    <property type="project" value="UniProtKB-SubCell"/>
</dbReference>
<evidence type="ECO:0000256" key="9">
    <source>
        <dbReference type="ARBA" id="ARBA00022737"/>
    </source>
</evidence>
<dbReference type="PROSITE" id="PS00478">
    <property type="entry name" value="LIM_DOMAIN_1"/>
    <property type="match status" value="1"/>
</dbReference>
<dbReference type="GO" id="GO:0046872">
    <property type="term" value="F:metal ion binding"/>
    <property type="evidence" value="ECO:0007669"/>
    <property type="project" value="UniProtKB-KW"/>
</dbReference>
<keyword evidence="12 20" id="KW-0862">Zinc</keyword>
<feature type="domain" description="Protein kinase" evidence="23">
    <location>
        <begin position="317"/>
        <end position="590"/>
    </location>
</feature>
<dbReference type="EMBL" id="OZ035833">
    <property type="protein sequence ID" value="CAL1573025.1"/>
    <property type="molecule type" value="Genomic_DNA"/>
</dbReference>
<sequence>MSRRDQRFRRGMKGRCKECSCILSNWYYERNGELYCKKHYWTRYGEHCHGCKEAITTGLIMVAGDQKFHTECFSCRNCATIIGEGDTYTLLERSELYCGHCFRQRVDTDASQTPPLTKRRHMVALVYFPPQPGGHRGLSIDIDASQEKAPLLTVTDLNPDVLSTGLLSTLHVGDRVLEINGLPVSTITPEDIHGVMEDSSKPLQLTIEHNPASQSQQDPTSSDKPNPDKLTLSHSLPCVEEEPNSTEETEAPGQVQLSPPHQRLRSRHIMRSCSIDKCPLSPGSLTHLAQRRDMVRSESLRVDHGDRSHRIFRPSDLIYGEVLGKGFFGQAIKVTHQATGEVMVMKELIRFDEETQNTFLKEVKVMRCLDHPNVLRFIGLFYKDKRIHFVSEYIQGGALRETIEKMDQDLSWSLRVSYAKDIAAGMAYLHSMNVIHRDLNSYNCLVRENQSVVVADFGLARLVPKDKINSSSLERPAKSSPTQGRKPDRRKRYTVVGNPYWMAPEMIHGKSYDERVDIFSFGIMICEIIGRVSADPDFLPRTLDFGLDVSGFLKQHHPADCPSAFLPHAALCCDMDADKRPPFSQLEEWLGNLYMHLDMGLPLHSELELLRSNFWKRYSNHIISEDIDAISIQNKDGGTQRSATDTQHCTDNENNQIELPSLNPSVGKNCSPDSDEDQLMPDEYKKRTDSSRVFPKKDCKKHLMSHGCSQKICRSLGKDATNCKCNYTTGDKKPLEPLPTQPLHENNCTQTNRRLCRVPWDRSKEDSYL</sequence>
<keyword evidence="16" id="KW-0539">Nucleus</keyword>
<dbReference type="Pfam" id="PF00412">
    <property type="entry name" value="LIM"/>
    <property type="match status" value="1"/>
</dbReference>
<feature type="region of interest" description="Disordered" evidence="22">
    <location>
        <begin position="635"/>
        <end position="679"/>
    </location>
</feature>
<dbReference type="PANTHER" id="PTHR46485">
    <property type="entry name" value="LIM DOMAIN KINASE 1"/>
    <property type="match status" value="1"/>
</dbReference>
<dbReference type="InterPro" id="IPR050940">
    <property type="entry name" value="Actin_reg-Ser/Thr_kinase"/>
</dbReference>
<dbReference type="EC" id="2.7.11.1" evidence="4"/>
<dbReference type="FunFam" id="3.30.200.20:FF:000038">
    <property type="entry name" value="LIM domain kinase 2"/>
    <property type="match status" value="1"/>
</dbReference>
<dbReference type="SUPFAM" id="SSF57716">
    <property type="entry name" value="Glucocorticoid receptor-like (DNA-binding domain)"/>
    <property type="match status" value="2"/>
</dbReference>
<evidence type="ECO:0000256" key="2">
    <source>
        <dbReference type="ARBA" id="ARBA00004245"/>
    </source>
</evidence>
<dbReference type="InterPro" id="IPR036034">
    <property type="entry name" value="PDZ_sf"/>
</dbReference>
<dbReference type="GO" id="GO:0051496">
    <property type="term" value="P:positive regulation of stress fiber assembly"/>
    <property type="evidence" value="ECO:0007669"/>
    <property type="project" value="TreeGrafter"/>
</dbReference>
<keyword evidence="14 20" id="KW-0440">LIM domain</keyword>
<evidence type="ECO:0000259" key="25">
    <source>
        <dbReference type="PROSITE" id="PS50106"/>
    </source>
</evidence>
<dbReference type="PROSITE" id="PS50106">
    <property type="entry name" value="PDZ"/>
    <property type="match status" value="1"/>
</dbReference>
<dbReference type="Pfam" id="PF00595">
    <property type="entry name" value="PDZ"/>
    <property type="match status" value="1"/>
</dbReference>
<evidence type="ECO:0000256" key="6">
    <source>
        <dbReference type="ARBA" id="ARBA00022527"/>
    </source>
</evidence>
<keyword evidence="9" id="KW-0677">Repeat</keyword>
<feature type="binding site" evidence="21">
    <location>
        <position position="346"/>
    </location>
    <ligand>
        <name>ATP</name>
        <dbReference type="ChEBI" id="CHEBI:30616"/>
    </ligand>
</feature>
<evidence type="ECO:0000256" key="15">
    <source>
        <dbReference type="ARBA" id="ARBA00023212"/>
    </source>
</evidence>
<evidence type="ECO:0000256" key="11">
    <source>
        <dbReference type="ARBA" id="ARBA00022777"/>
    </source>
</evidence>
<evidence type="ECO:0000313" key="26">
    <source>
        <dbReference type="EMBL" id="CAL1573025.1"/>
    </source>
</evidence>
<evidence type="ECO:0000256" key="16">
    <source>
        <dbReference type="ARBA" id="ARBA00023242"/>
    </source>
</evidence>
<evidence type="ECO:0000256" key="22">
    <source>
        <dbReference type="SAM" id="MobiDB-lite"/>
    </source>
</evidence>
<dbReference type="InterPro" id="IPR000719">
    <property type="entry name" value="Prot_kinase_dom"/>
</dbReference>
<dbReference type="Gene3D" id="1.10.510.10">
    <property type="entry name" value="Transferase(Phosphotransferase) domain 1"/>
    <property type="match status" value="1"/>
</dbReference>
<dbReference type="InterPro" id="IPR001781">
    <property type="entry name" value="Znf_LIM"/>
</dbReference>
<keyword evidence="27" id="KW-1185">Reference proteome</keyword>
<keyword evidence="15" id="KW-0206">Cytoskeleton</keyword>
<evidence type="ECO:0000256" key="19">
    <source>
        <dbReference type="ARBA" id="ARBA00048977"/>
    </source>
</evidence>
<name>A0AAV2J8P4_KNICA</name>
<evidence type="ECO:0000256" key="10">
    <source>
        <dbReference type="ARBA" id="ARBA00022741"/>
    </source>
</evidence>
<keyword evidence="8 20" id="KW-0479">Metal-binding</keyword>
<evidence type="ECO:0000256" key="12">
    <source>
        <dbReference type="ARBA" id="ARBA00022833"/>
    </source>
</evidence>
<dbReference type="InterPro" id="IPR017441">
    <property type="entry name" value="Protein_kinase_ATP_BS"/>
</dbReference>
<keyword evidence="11" id="KW-0418">Kinase</keyword>
<evidence type="ECO:0000256" key="20">
    <source>
        <dbReference type="PROSITE-ProRule" id="PRU00125"/>
    </source>
</evidence>
<protein>
    <recommendedName>
        <fullName evidence="17">LIM domain kinase 1</fullName>
        <ecNumber evidence="4">2.7.11.1</ecNumber>
    </recommendedName>
</protein>
<dbReference type="Gene3D" id="2.30.42.10">
    <property type="match status" value="1"/>
</dbReference>
<dbReference type="GO" id="GO:0030036">
    <property type="term" value="P:actin cytoskeleton organization"/>
    <property type="evidence" value="ECO:0007669"/>
    <property type="project" value="TreeGrafter"/>
</dbReference>
<dbReference type="Proteomes" id="UP001497482">
    <property type="component" value="Chromosome 11"/>
</dbReference>
<evidence type="ECO:0000256" key="8">
    <source>
        <dbReference type="ARBA" id="ARBA00022723"/>
    </source>
</evidence>
<dbReference type="InterPro" id="IPR001245">
    <property type="entry name" value="Ser-Thr/Tyr_kinase_cat_dom"/>
</dbReference>
<evidence type="ECO:0000256" key="3">
    <source>
        <dbReference type="ARBA" id="ARBA00005843"/>
    </source>
</evidence>
<evidence type="ECO:0000256" key="13">
    <source>
        <dbReference type="ARBA" id="ARBA00022840"/>
    </source>
</evidence>
<dbReference type="PROSITE" id="PS50023">
    <property type="entry name" value="LIM_DOMAIN_2"/>
    <property type="match status" value="1"/>
</dbReference>
<evidence type="ECO:0000256" key="21">
    <source>
        <dbReference type="PROSITE-ProRule" id="PRU10141"/>
    </source>
</evidence>
<organism evidence="26 27">
    <name type="scientific">Knipowitschia caucasica</name>
    <name type="common">Caucasian dwarf goby</name>
    <name type="synonym">Pomatoschistus caucasicus</name>
    <dbReference type="NCBI Taxonomy" id="637954"/>
    <lineage>
        <taxon>Eukaryota</taxon>
        <taxon>Metazoa</taxon>
        <taxon>Chordata</taxon>
        <taxon>Craniata</taxon>
        <taxon>Vertebrata</taxon>
        <taxon>Euteleostomi</taxon>
        <taxon>Actinopterygii</taxon>
        <taxon>Neopterygii</taxon>
        <taxon>Teleostei</taxon>
        <taxon>Neoteleostei</taxon>
        <taxon>Acanthomorphata</taxon>
        <taxon>Gobiaria</taxon>
        <taxon>Gobiiformes</taxon>
        <taxon>Gobioidei</taxon>
        <taxon>Gobiidae</taxon>
        <taxon>Gobiinae</taxon>
        <taxon>Knipowitschia</taxon>
    </lineage>
</organism>
<evidence type="ECO:0000256" key="1">
    <source>
        <dbReference type="ARBA" id="ARBA00004123"/>
    </source>
</evidence>
<dbReference type="PROSITE" id="PS50011">
    <property type="entry name" value="PROTEIN_KINASE_DOM"/>
    <property type="match status" value="1"/>
</dbReference>
<keyword evidence="13 21" id="KW-0067">ATP-binding</keyword>
<feature type="compositionally biased region" description="Acidic residues" evidence="22">
    <location>
        <begin position="239"/>
        <end position="250"/>
    </location>
</feature>
<dbReference type="GO" id="GO:0005737">
    <property type="term" value="C:cytoplasm"/>
    <property type="evidence" value="ECO:0007669"/>
    <property type="project" value="TreeGrafter"/>
</dbReference>
<evidence type="ECO:0000256" key="7">
    <source>
        <dbReference type="ARBA" id="ARBA00022679"/>
    </source>
</evidence>
<comment type="similarity">
    <text evidence="3">Belongs to the protein kinase superfamily. TKL Ser/Thr protein kinase family.</text>
</comment>
<feature type="compositionally biased region" description="Polar residues" evidence="22">
    <location>
        <begin position="211"/>
        <end position="224"/>
    </location>
</feature>
<evidence type="ECO:0000259" key="24">
    <source>
        <dbReference type="PROSITE" id="PS50023"/>
    </source>
</evidence>
<dbReference type="GO" id="GO:0004674">
    <property type="term" value="F:protein serine/threonine kinase activity"/>
    <property type="evidence" value="ECO:0007669"/>
    <property type="project" value="UniProtKB-KW"/>
</dbReference>
<dbReference type="GO" id="GO:0005524">
    <property type="term" value="F:ATP binding"/>
    <property type="evidence" value="ECO:0007669"/>
    <property type="project" value="UniProtKB-UniRule"/>
</dbReference>
<evidence type="ECO:0000256" key="14">
    <source>
        <dbReference type="ARBA" id="ARBA00023038"/>
    </source>
</evidence>
<dbReference type="InterPro" id="IPR011009">
    <property type="entry name" value="Kinase-like_dom_sf"/>
</dbReference>
<dbReference type="SMART" id="SM00132">
    <property type="entry name" value="LIM"/>
    <property type="match status" value="1"/>
</dbReference>
<gene>
    <name evidence="26" type="ORF">KC01_LOCUS4989</name>
</gene>
<dbReference type="GO" id="GO:0005634">
    <property type="term" value="C:nucleus"/>
    <property type="evidence" value="ECO:0007669"/>
    <property type="project" value="UniProtKB-SubCell"/>
</dbReference>
<evidence type="ECO:0000256" key="18">
    <source>
        <dbReference type="ARBA" id="ARBA00048659"/>
    </source>
</evidence>
<evidence type="ECO:0000256" key="4">
    <source>
        <dbReference type="ARBA" id="ARBA00012513"/>
    </source>
</evidence>
<comment type="subcellular location">
    <subcellularLocation>
        <location evidence="2">Cytoplasm</location>
        <location evidence="2">Cytoskeleton</location>
    </subcellularLocation>
    <subcellularLocation>
        <location evidence="1">Nucleus</location>
    </subcellularLocation>
</comment>
<proteinExistence type="inferred from homology"/>
<dbReference type="GO" id="GO:0043005">
    <property type="term" value="C:neuron projection"/>
    <property type="evidence" value="ECO:0007669"/>
    <property type="project" value="TreeGrafter"/>
</dbReference>
<dbReference type="SUPFAM" id="SSF50156">
    <property type="entry name" value="PDZ domain-like"/>
    <property type="match status" value="1"/>
</dbReference>
<dbReference type="InterPro" id="IPR001478">
    <property type="entry name" value="PDZ"/>
</dbReference>
<evidence type="ECO:0000256" key="5">
    <source>
        <dbReference type="ARBA" id="ARBA00022490"/>
    </source>
</evidence>
<dbReference type="AlphaFoldDB" id="A0AAV2J8P4"/>
<feature type="region of interest" description="Disordered" evidence="22">
    <location>
        <begin position="210"/>
        <end position="265"/>
    </location>
</feature>
<feature type="compositionally biased region" description="Polar residues" evidence="22">
    <location>
        <begin position="635"/>
        <end position="672"/>
    </location>
</feature>
<keyword evidence="6" id="KW-0723">Serine/threonine-protein kinase</keyword>
<dbReference type="PANTHER" id="PTHR46485:SF7">
    <property type="entry name" value="LIM DOMAIN KINASE 1"/>
    <property type="match status" value="1"/>
</dbReference>
<keyword evidence="10 21" id="KW-0547">Nucleotide-binding</keyword>
<comment type="catalytic activity">
    <reaction evidence="19">
        <text>L-seryl-[protein] + ATP = O-phospho-L-seryl-[protein] + ADP + H(+)</text>
        <dbReference type="Rhea" id="RHEA:17989"/>
        <dbReference type="Rhea" id="RHEA-COMP:9863"/>
        <dbReference type="Rhea" id="RHEA-COMP:11604"/>
        <dbReference type="ChEBI" id="CHEBI:15378"/>
        <dbReference type="ChEBI" id="CHEBI:29999"/>
        <dbReference type="ChEBI" id="CHEBI:30616"/>
        <dbReference type="ChEBI" id="CHEBI:83421"/>
        <dbReference type="ChEBI" id="CHEBI:456216"/>
        <dbReference type="EC" id="2.7.11.1"/>
    </reaction>
    <physiologicalReaction direction="left-to-right" evidence="19">
        <dbReference type="Rhea" id="RHEA:17990"/>
    </physiologicalReaction>
</comment>
<dbReference type="Pfam" id="PF07714">
    <property type="entry name" value="PK_Tyr_Ser-Thr"/>
    <property type="match status" value="1"/>
</dbReference>
<keyword evidence="5" id="KW-0963">Cytoplasm</keyword>
<evidence type="ECO:0000313" key="27">
    <source>
        <dbReference type="Proteomes" id="UP001497482"/>
    </source>
</evidence>
<accession>A0AAV2J8P4</accession>